<proteinExistence type="predicted"/>
<organism evidence="2 3">
    <name type="scientific">Streptomyces rectiviolaceus</name>
    <dbReference type="NCBI Taxonomy" id="332591"/>
    <lineage>
        <taxon>Bacteria</taxon>
        <taxon>Bacillati</taxon>
        <taxon>Actinomycetota</taxon>
        <taxon>Actinomycetes</taxon>
        <taxon>Kitasatosporales</taxon>
        <taxon>Streptomycetaceae</taxon>
        <taxon>Streptomyces</taxon>
    </lineage>
</organism>
<dbReference type="EMBL" id="BAAAUG010000009">
    <property type="protein sequence ID" value="GAA3081241.1"/>
    <property type="molecule type" value="Genomic_DNA"/>
</dbReference>
<evidence type="ECO:0000256" key="1">
    <source>
        <dbReference type="SAM" id="MobiDB-lite"/>
    </source>
</evidence>
<name>A0ABP6M5M7_9ACTN</name>
<feature type="region of interest" description="Disordered" evidence="1">
    <location>
        <begin position="1"/>
        <end position="32"/>
    </location>
</feature>
<accession>A0ABP6M5M7</accession>
<feature type="compositionally biased region" description="Basic and acidic residues" evidence="1">
    <location>
        <begin position="14"/>
        <end position="31"/>
    </location>
</feature>
<gene>
    <name evidence="2" type="ORF">GCM10010449_01550</name>
</gene>
<reference evidence="3" key="1">
    <citation type="journal article" date="2019" name="Int. J. Syst. Evol. Microbiol.">
        <title>The Global Catalogue of Microorganisms (GCM) 10K type strain sequencing project: providing services to taxonomists for standard genome sequencing and annotation.</title>
        <authorList>
            <consortium name="The Broad Institute Genomics Platform"/>
            <consortium name="The Broad Institute Genome Sequencing Center for Infectious Disease"/>
            <person name="Wu L."/>
            <person name="Ma J."/>
        </authorList>
    </citation>
    <scope>NUCLEOTIDE SEQUENCE [LARGE SCALE GENOMIC DNA]</scope>
    <source>
        <strain evidence="3">JCM 9092</strain>
    </source>
</reference>
<sequence>MQSALVARGGGRGGRGEQRGRECGGREDGRGRGTYAQGVLRVCSEYGVLVEGTLSIRGVMRVIDAVRPIPFVEMWADRE</sequence>
<evidence type="ECO:0000313" key="3">
    <source>
        <dbReference type="Proteomes" id="UP001501637"/>
    </source>
</evidence>
<comment type="caution">
    <text evidence="2">The sequence shown here is derived from an EMBL/GenBank/DDBJ whole genome shotgun (WGS) entry which is preliminary data.</text>
</comment>
<evidence type="ECO:0000313" key="2">
    <source>
        <dbReference type="EMBL" id="GAA3081241.1"/>
    </source>
</evidence>
<protein>
    <submittedName>
        <fullName evidence="2">Uncharacterized protein</fullName>
    </submittedName>
</protein>
<dbReference type="Proteomes" id="UP001501637">
    <property type="component" value="Unassembled WGS sequence"/>
</dbReference>
<keyword evidence="3" id="KW-1185">Reference proteome</keyword>